<keyword evidence="2" id="KW-1185">Reference proteome</keyword>
<accession>A0ABD1Z3E5</accession>
<proteinExistence type="predicted"/>
<organism evidence="1 2">
    <name type="scientific">Riccia fluitans</name>
    <dbReference type="NCBI Taxonomy" id="41844"/>
    <lineage>
        <taxon>Eukaryota</taxon>
        <taxon>Viridiplantae</taxon>
        <taxon>Streptophyta</taxon>
        <taxon>Embryophyta</taxon>
        <taxon>Marchantiophyta</taxon>
        <taxon>Marchantiopsida</taxon>
        <taxon>Marchantiidae</taxon>
        <taxon>Marchantiales</taxon>
        <taxon>Ricciaceae</taxon>
        <taxon>Riccia</taxon>
    </lineage>
</organism>
<protein>
    <submittedName>
        <fullName evidence="1">Uncharacterized protein</fullName>
    </submittedName>
</protein>
<name>A0ABD1Z3E5_9MARC</name>
<reference evidence="1 2" key="1">
    <citation type="submission" date="2024-09" db="EMBL/GenBank/DDBJ databases">
        <title>Chromosome-scale assembly of Riccia fluitans.</title>
        <authorList>
            <person name="Paukszto L."/>
            <person name="Sawicki J."/>
            <person name="Karawczyk K."/>
            <person name="Piernik-Szablinska J."/>
            <person name="Szczecinska M."/>
            <person name="Mazdziarz M."/>
        </authorList>
    </citation>
    <scope>NUCLEOTIDE SEQUENCE [LARGE SCALE GENOMIC DNA]</scope>
    <source>
        <strain evidence="1">Rf_01</strain>
        <tissue evidence="1">Aerial parts of the thallus</tissue>
    </source>
</reference>
<sequence>MLRGCGCWCGAERKAMVFSSFEQPPTEDPAILTNMSDRRGQGRKGRFGTRLMRCRILLPRVRMRIISPGRLLDKMRESYLRLLVSHKKPDTAAITPFYQYQSVSYSSEAIAECIEFIKKSAAANNTRCYEPLMT</sequence>
<dbReference type="Proteomes" id="UP001605036">
    <property type="component" value="Unassembled WGS sequence"/>
</dbReference>
<gene>
    <name evidence="1" type="ORF">R1flu_009605</name>
</gene>
<evidence type="ECO:0000313" key="1">
    <source>
        <dbReference type="EMBL" id="KAL2642018.1"/>
    </source>
</evidence>
<dbReference type="EMBL" id="JBHFFA010000002">
    <property type="protein sequence ID" value="KAL2642018.1"/>
    <property type="molecule type" value="Genomic_DNA"/>
</dbReference>
<dbReference type="AlphaFoldDB" id="A0ABD1Z3E5"/>
<comment type="caution">
    <text evidence="1">The sequence shown here is derived from an EMBL/GenBank/DDBJ whole genome shotgun (WGS) entry which is preliminary data.</text>
</comment>
<evidence type="ECO:0000313" key="2">
    <source>
        <dbReference type="Proteomes" id="UP001605036"/>
    </source>
</evidence>